<proteinExistence type="predicted"/>
<evidence type="ECO:0000313" key="1">
    <source>
        <dbReference type="EMBL" id="TNN21481.1"/>
    </source>
</evidence>
<dbReference type="Proteomes" id="UP000314294">
    <property type="component" value="Unassembled WGS sequence"/>
</dbReference>
<protein>
    <submittedName>
        <fullName evidence="1">UDP-glucose:glycoprotein glucosyltransferase 1</fullName>
    </submittedName>
</protein>
<keyword evidence="2" id="KW-1185">Reference proteome</keyword>
<name>A0A4Z2DY39_9TELE</name>
<sequence>MKVDSLLSSQPKGEARVEYDFADDRYR</sequence>
<accession>A0A4Z2DY39</accession>
<dbReference type="AlphaFoldDB" id="A0A4Z2DY39"/>
<organism evidence="1 2">
    <name type="scientific">Liparis tanakae</name>
    <name type="common">Tanaka's snailfish</name>
    <dbReference type="NCBI Taxonomy" id="230148"/>
    <lineage>
        <taxon>Eukaryota</taxon>
        <taxon>Metazoa</taxon>
        <taxon>Chordata</taxon>
        <taxon>Craniata</taxon>
        <taxon>Vertebrata</taxon>
        <taxon>Euteleostomi</taxon>
        <taxon>Actinopterygii</taxon>
        <taxon>Neopterygii</taxon>
        <taxon>Teleostei</taxon>
        <taxon>Neoteleostei</taxon>
        <taxon>Acanthomorphata</taxon>
        <taxon>Eupercaria</taxon>
        <taxon>Perciformes</taxon>
        <taxon>Cottioidei</taxon>
        <taxon>Cottales</taxon>
        <taxon>Liparidae</taxon>
        <taxon>Liparis</taxon>
    </lineage>
</organism>
<reference evidence="1 2" key="1">
    <citation type="submission" date="2019-03" db="EMBL/GenBank/DDBJ databases">
        <title>First draft genome of Liparis tanakae, snailfish: a comprehensive survey of snailfish specific genes.</title>
        <authorList>
            <person name="Kim W."/>
            <person name="Song I."/>
            <person name="Jeong J.-H."/>
            <person name="Kim D."/>
            <person name="Kim S."/>
            <person name="Ryu S."/>
            <person name="Song J.Y."/>
            <person name="Lee S.K."/>
        </authorList>
    </citation>
    <scope>NUCLEOTIDE SEQUENCE [LARGE SCALE GENOMIC DNA]</scope>
    <source>
        <tissue evidence="1">Muscle</tissue>
    </source>
</reference>
<dbReference type="EMBL" id="SRLO01027726">
    <property type="protein sequence ID" value="TNN21481.1"/>
    <property type="molecule type" value="Genomic_DNA"/>
</dbReference>
<evidence type="ECO:0000313" key="2">
    <source>
        <dbReference type="Proteomes" id="UP000314294"/>
    </source>
</evidence>
<comment type="caution">
    <text evidence="1">The sequence shown here is derived from an EMBL/GenBank/DDBJ whole genome shotgun (WGS) entry which is preliminary data.</text>
</comment>
<gene>
    <name evidence="1" type="primary">Uggt1_7</name>
    <name evidence="1" type="ORF">EYF80_068408</name>
</gene>
<keyword evidence="1" id="KW-0808">Transferase</keyword>
<dbReference type="GO" id="GO:0016740">
    <property type="term" value="F:transferase activity"/>
    <property type="evidence" value="ECO:0007669"/>
    <property type="project" value="UniProtKB-KW"/>
</dbReference>